<dbReference type="AlphaFoldDB" id="W4HI19"/>
<evidence type="ECO:0000256" key="4">
    <source>
        <dbReference type="ARBA" id="ARBA00022989"/>
    </source>
</evidence>
<feature type="region of interest" description="Disordered" evidence="6">
    <location>
        <begin position="197"/>
        <end position="226"/>
    </location>
</feature>
<proteinExistence type="predicted"/>
<keyword evidence="5 7" id="KW-0472">Membrane</keyword>
<dbReference type="InterPro" id="IPR011620">
    <property type="entry name" value="Sig_transdc_His_kinase_LytS_TM"/>
</dbReference>
<feature type="transmembrane region" description="Helical" evidence="7">
    <location>
        <begin position="72"/>
        <end position="93"/>
    </location>
</feature>
<feature type="domain" description="Signal transduction histidine kinase 5TM receptor LytS transmembrane region" evidence="8">
    <location>
        <begin position="28"/>
        <end position="180"/>
    </location>
</feature>
<evidence type="ECO:0000256" key="3">
    <source>
        <dbReference type="ARBA" id="ARBA00022692"/>
    </source>
</evidence>
<dbReference type="STRING" id="1379903.ATO8_15398"/>
<sequence>MPTLAGFLREAFNLLDAVAALAVAAILFAPLLRQFGSVRGALITGAALGIGAALQFATPVHIGPGVFLDMRAVPLALAGGFLGVAGALPATAIAAAARLWIGGAGAEAGAVALCLASGSGLAWRALVSGDRQRGIPALAGLGAISCLHILPVFALPGDIQAAAFLGPIPCLVVLNVAGAVAVGLIFEEARWTARTEAQQRAEAAEALPPLSGMQPAEPDPMAPLEATGGSAVAMAAGCEGCPTPAGSGCPTTAALFDRASNLMGPANPPIPRARKSA</sequence>
<comment type="caution">
    <text evidence="9">The sequence shown here is derived from an EMBL/GenBank/DDBJ whole genome shotgun (WGS) entry which is preliminary data.</text>
</comment>
<evidence type="ECO:0000259" key="8">
    <source>
        <dbReference type="Pfam" id="PF07694"/>
    </source>
</evidence>
<keyword evidence="2" id="KW-1003">Cell membrane</keyword>
<keyword evidence="3 7" id="KW-0812">Transmembrane</keyword>
<dbReference type="GO" id="GO:0000155">
    <property type="term" value="F:phosphorelay sensor kinase activity"/>
    <property type="evidence" value="ECO:0007669"/>
    <property type="project" value="InterPro"/>
</dbReference>
<feature type="transmembrane region" description="Helical" evidence="7">
    <location>
        <begin position="12"/>
        <end position="32"/>
    </location>
</feature>
<feature type="transmembrane region" description="Helical" evidence="7">
    <location>
        <begin position="38"/>
        <end position="60"/>
    </location>
</feature>
<feature type="transmembrane region" description="Helical" evidence="7">
    <location>
        <begin position="161"/>
        <end position="186"/>
    </location>
</feature>
<reference evidence="9 10" key="1">
    <citation type="journal article" date="2014" name="Antonie Van Leeuwenhoek">
        <title>Roseivivax atlanticus sp. nov., isolated from surface seawater of the Atlantic Ocean.</title>
        <authorList>
            <person name="Li G."/>
            <person name="Lai Q."/>
            <person name="Liu X."/>
            <person name="Sun F."/>
            <person name="Shao Z."/>
        </authorList>
    </citation>
    <scope>NUCLEOTIDE SEQUENCE [LARGE SCALE GENOMIC DNA]</scope>
    <source>
        <strain evidence="9 10">22II-s10s</strain>
    </source>
</reference>
<dbReference type="EMBL" id="AQQW01000010">
    <property type="protein sequence ID" value="ETW11645.1"/>
    <property type="molecule type" value="Genomic_DNA"/>
</dbReference>
<dbReference type="Proteomes" id="UP000019063">
    <property type="component" value="Unassembled WGS sequence"/>
</dbReference>
<dbReference type="GO" id="GO:0071555">
    <property type="term" value="P:cell wall organization"/>
    <property type="evidence" value="ECO:0007669"/>
    <property type="project" value="InterPro"/>
</dbReference>
<keyword evidence="4 7" id="KW-1133">Transmembrane helix</keyword>
<dbReference type="Pfam" id="PF07694">
    <property type="entry name" value="5TM-5TMR_LYT"/>
    <property type="match status" value="1"/>
</dbReference>
<comment type="subcellular location">
    <subcellularLocation>
        <location evidence="1">Cell membrane</location>
        <topology evidence="1">Multi-pass membrane protein</topology>
    </subcellularLocation>
</comment>
<evidence type="ECO:0000313" key="10">
    <source>
        <dbReference type="Proteomes" id="UP000019063"/>
    </source>
</evidence>
<feature type="transmembrane region" description="Helical" evidence="7">
    <location>
        <begin position="135"/>
        <end position="155"/>
    </location>
</feature>
<protein>
    <recommendedName>
        <fullName evidence="8">Signal transduction histidine kinase 5TM receptor LytS transmembrane region domain-containing protein</fullName>
    </recommendedName>
</protein>
<evidence type="ECO:0000256" key="7">
    <source>
        <dbReference type="SAM" id="Phobius"/>
    </source>
</evidence>
<accession>W4HI19</accession>
<evidence type="ECO:0000313" key="9">
    <source>
        <dbReference type="EMBL" id="ETW11645.1"/>
    </source>
</evidence>
<dbReference type="RefSeq" id="WP_043845740.1">
    <property type="nucleotide sequence ID" value="NZ_AQQW01000010.1"/>
</dbReference>
<dbReference type="GO" id="GO:0005886">
    <property type="term" value="C:plasma membrane"/>
    <property type="evidence" value="ECO:0007669"/>
    <property type="project" value="UniProtKB-SubCell"/>
</dbReference>
<evidence type="ECO:0000256" key="2">
    <source>
        <dbReference type="ARBA" id="ARBA00022475"/>
    </source>
</evidence>
<evidence type="ECO:0000256" key="5">
    <source>
        <dbReference type="ARBA" id="ARBA00023136"/>
    </source>
</evidence>
<name>W4HI19_9RHOB</name>
<gene>
    <name evidence="9" type="ORF">ATO8_15398</name>
</gene>
<organism evidence="9 10">
    <name type="scientific">Roseivivax marinus</name>
    <dbReference type="NCBI Taxonomy" id="1379903"/>
    <lineage>
        <taxon>Bacteria</taxon>
        <taxon>Pseudomonadati</taxon>
        <taxon>Pseudomonadota</taxon>
        <taxon>Alphaproteobacteria</taxon>
        <taxon>Rhodobacterales</taxon>
        <taxon>Roseobacteraceae</taxon>
        <taxon>Roseivivax</taxon>
    </lineage>
</organism>
<evidence type="ECO:0000256" key="6">
    <source>
        <dbReference type="SAM" id="MobiDB-lite"/>
    </source>
</evidence>
<feature type="transmembrane region" description="Helical" evidence="7">
    <location>
        <begin position="99"/>
        <end position="123"/>
    </location>
</feature>
<evidence type="ECO:0000256" key="1">
    <source>
        <dbReference type="ARBA" id="ARBA00004651"/>
    </source>
</evidence>
<dbReference type="eggNOG" id="COG2205">
    <property type="taxonomic scope" value="Bacteria"/>
</dbReference>
<keyword evidence="10" id="KW-1185">Reference proteome</keyword>